<evidence type="ECO:0000256" key="7">
    <source>
        <dbReference type="ARBA" id="ARBA00024867"/>
    </source>
</evidence>
<dbReference type="GO" id="GO:0006355">
    <property type="term" value="P:regulation of DNA-templated transcription"/>
    <property type="evidence" value="ECO:0007669"/>
    <property type="project" value="InterPro"/>
</dbReference>
<dbReference type="EMBL" id="FNAF01000008">
    <property type="protein sequence ID" value="SDD83321.1"/>
    <property type="molecule type" value="Genomic_DNA"/>
</dbReference>
<dbReference type="AlphaFoldDB" id="A0A1G6XZ66"/>
<keyword evidence="6" id="KW-0804">Transcription</keyword>
<dbReference type="STRING" id="2741.SAMN04489866_10831"/>
<evidence type="ECO:0000256" key="4">
    <source>
        <dbReference type="ARBA" id="ARBA00023015"/>
    </source>
</evidence>
<dbReference type="GO" id="GO:0032993">
    <property type="term" value="C:protein-DNA complex"/>
    <property type="evidence" value="ECO:0007669"/>
    <property type="project" value="TreeGrafter"/>
</dbReference>
<feature type="domain" description="Response regulatory" evidence="9">
    <location>
        <begin position="2"/>
        <end position="116"/>
    </location>
</feature>
<dbReference type="SUPFAM" id="SSF52172">
    <property type="entry name" value="CheY-like"/>
    <property type="match status" value="1"/>
</dbReference>
<dbReference type="OrthoDB" id="9803564at2"/>
<dbReference type="GO" id="GO:0000156">
    <property type="term" value="F:phosphorelay response regulator activity"/>
    <property type="evidence" value="ECO:0007669"/>
    <property type="project" value="TreeGrafter"/>
</dbReference>
<dbReference type="SUPFAM" id="SSF46894">
    <property type="entry name" value="C-terminal effector domain of the bipartite response regulators"/>
    <property type="match status" value="1"/>
</dbReference>
<evidence type="ECO:0000259" key="9">
    <source>
        <dbReference type="PROSITE" id="PS50110"/>
    </source>
</evidence>
<dbReference type="InterPro" id="IPR039420">
    <property type="entry name" value="WalR-like"/>
</dbReference>
<name>A0A1G6XZ66_PEPNI</name>
<dbReference type="PROSITE" id="PS50110">
    <property type="entry name" value="RESPONSE_REGULATORY"/>
    <property type="match status" value="1"/>
</dbReference>
<dbReference type="Pfam" id="PF00072">
    <property type="entry name" value="Response_reg"/>
    <property type="match status" value="1"/>
</dbReference>
<evidence type="ECO:0000313" key="11">
    <source>
        <dbReference type="Proteomes" id="UP000198995"/>
    </source>
</evidence>
<dbReference type="PANTHER" id="PTHR48111:SF1">
    <property type="entry name" value="TWO-COMPONENT RESPONSE REGULATOR ORR33"/>
    <property type="match status" value="1"/>
</dbReference>
<evidence type="ECO:0000256" key="1">
    <source>
        <dbReference type="ARBA" id="ARBA00018672"/>
    </source>
</evidence>
<keyword evidence="2 8" id="KW-0597">Phosphoprotein</keyword>
<dbReference type="GO" id="GO:0000976">
    <property type="term" value="F:transcription cis-regulatory region binding"/>
    <property type="evidence" value="ECO:0007669"/>
    <property type="project" value="TreeGrafter"/>
</dbReference>
<keyword evidence="4" id="KW-0805">Transcription regulation</keyword>
<evidence type="ECO:0000256" key="2">
    <source>
        <dbReference type="ARBA" id="ARBA00022553"/>
    </source>
</evidence>
<dbReference type="InterPro" id="IPR016032">
    <property type="entry name" value="Sig_transdc_resp-reg_C-effctor"/>
</dbReference>
<evidence type="ECO:0000256" key="8">
    <source>
        <dbReference type="PROSITE-ProRule" id="PRU00169"/>
    </source>
</evidence>
<reference evidence="10 11" key="1">
    <citation type="submission" date="2016-10" db="EMBL/GenBank/DDBJ databases">
        <authorList>
            <person name="de Groot N.N."/>
        </authorList>
    </citation>
    <scope>NUCLEOTIDE SEQUENCE [LARGE SCALE GENOMIC DNA]</scope>
    <source>
        <strain evidence="10 11">DSM 20475</strain>
    </source>
</reference>
<dbReference type="GO" id="GO:0005829">
    <property type="term" value="C:cytosol"/>
    <property type="evidence" value="ECO:0007669"/>
    <property type="project" value="TreeGrafter"/>
</dbReference>
<evidence type="ECO:0000313" key="10">
    <source>
        <dbReference type="EMBL" id="SDD83321.1"/>
    </source>
</evidence>
<proteinExistence type="predicted"/>
<evidence type="ECO:0000256" key="6">
    <source>
        <dbReference type="ARBA" id="ARBA00023163"/>
    </source>
</evidence>
<dbReference type="Proteomes" id="UP000198995">
    <property type="component" value="Unassembled WGS sequence"/>
</dbReference>
<dbReference type="PANTHER" id="PTHR48111">
    <property type="entry name" value="REGULATOR OF RPOS"/>
    <property type="match status" value="1"/>
</dbReference>
<dbReference type="SMART" id="SM00448">
    <property type="entry name" value="REC"/>
    <property type="match status" value="1"/>
</dbReference>
<dbReference type="InterPro" id="IPR001789">
    <property type="entry name" value="Sig_transdc_resp-reg_receiver"/>
</dbReference>
<accession>A0A1G6XZ66</accession>
<evidence type="ECO:0000256" key="3">
    <source>
        <dbReference type="ARBA" id="ARBA00023012"/>
    </source>
</evidence>
<keyword evidence="3" id="KW-0902">Two-component regulatory system</keyword>
<feature type="modified residue" description="4-aspartylphosphate" evidence="8">
    <location>
        <position position="51"/>
    </location>
</feature>
<protein>
    <recommendedName>
        <fullName evidence="1">Stage 0 sporulation protein A homolog</fullName>
    </recommendedName>
</protein>
<evidence type="ECO:0000256" key="5">
    <source>
        <dbReference type="ARBA" id="ARBA00023125"/>
    </source>
</evidence>
<dbReference type="InterPro" id="IPR011006">
    <property type="entry name" value="CheY-like_superfamily"/>
</dbReference>
<dbReference type="RefSeq" id="WP_091791991.1">
    <property type="nucleotide sequence ID" value="NZ_FNAF01000008.1"/>
</dbReference>
<gene>
    <name evidence="10" type="ORF">SAMN04489866_10831</name>
</gene>
<sequence length="222" mass="24468">MRLLLADDERELTRALEVILSHEGYEVQVADDGREALAYAQAEAYDGYIFDIMMPVMDGITLLETLRAAGDQTPAIFLTAKSATDDTIRGLDAGANDYLTKPFAMGELLARVRALLRRAENAAPKEQEVHWANVLLDCRSNMLQGSTMRLALAPDEAKLLRSLIEHAGQPIAHSELHRMSLPNASADTLSLYLDYIQQKLDFVGAAGHLVRDNGTVYLKADL</sequence>
<organism evidence="10 11">
    <name type="scientific">Peptococcus niger</name>
    <dbReference type="NCBI Taxonomy" id="2741"/>
    <lineage>
        <taxon>Bacteria</taxon>
        <taxon>Bacillati</taxon>
        <taxon>Bacillota</taxon>
        <taxon>Clostridia</taxon>
        <taxon>Eubacteriales</taxon>
        <taxon>Peptococcaceae</taxon>
        <taxon>Peptococcus</taxon>
    </lineage>
</organism>
<comment type="function">
    <text evidence="7">May play the central regulatory role in sporulation. It may be an element of the effector pathway responsible for the activation of sporulation genes in response to nutritional stress. Spo0A may act in concert with spo0H (a sigma factor) to control the expression of some genes that are critical to the sporulation process.</text>
</comment>
<keyword evidence="5" id="KW-0238">DNA-binding</keyword>
<keyword evidence="11" id="KW-1185">Reference proteome</keyword>
<dbReference type="Gene3D" id="3.40.50.2300">
    <property type="match status" value="1"/>
</dbReference>